<feature type="transmembrane region" description="Helical" evidence="13">
    <location>
        <begin position="93"/>
        <end position="113"/>
    </location>
</feature>
<keyword evidence="6" id="KW-0460">Magnesium</keyword>
<feature type="transmembrane region" description="Helical" evidence="13">
    <location>
        <begin position="12"/>
        <end position="30"/>
    </location>
</feature>
<dbReference type="GO" id="GO:0016758">
    <property type="term" value="F:hexosyltransferase activity"/>
    <property type="evidence" value="ECO:0007669"/>
    <property type="project" value="TreeGrafter"/>
</dbReference>
<dbReference type="EC" id="2.4.1.336" evidence="10"/>
<accession>A0AAW3SYS4</accession>
<feature type="transmembrane region" description="Helical" evidence="13">
    <location>
        <begin position="545"/>
        <end position="565"/>
    </location>
</feature>
<reference evidence="15 16" key="1">
    <citation type="submission" date="2020-07" db="EMBL/GenBank/DDBJ databases">
        <title>Characterization of Pectobacterium aroidearum strains causing soft rot on Amorphophallus konjac.</title>
        <authorList>
            <person name="Xie H."/>
        </authorList>
    </citation>
    <scope>NUCLEOTIDE SEQUENCE [LARGE SCALE GENOMIC DNA]</scope>
    <source>
        <strain evidence="15 16">MY7</strain>
    </source>
</reference>
<evidence type="ECO:0000256" key="7">
    <source>
        <dbReference type="ARBA" id="ARBA00022989"/>
    </source>
</evidence>
<feature type="domain" description="Glycosyltransferase 2-like" evidence="14">
    <location>
        <begin position="262"/>
        <end position="480"/>
    </location>
</feature>
<feature type="transmembrane region" description="Helical" evidence="13">
    <location>
        <begin position="471"/>
        <end position="489"/>
    </location>
</feature>
<dbReference type="Proteomes" id="UP000557749">
    <property type="component" value="Unassembled WGS sequence"/>
</dbReference>
<organism evidence="15 16">
    <name type="scientific">Pectobacterium aroidearum</name>
    <dbReference type="NCBI Taxonomy" id="1201031"/>
    <lineage>
        <taxon>Bacteria</taxon>
        <taxon>Pseudomonadati</taxon>
        <taxon>Pseudomonadota</taxon>
        <taxon>Gammaproteobacteria</taxon>
        <taxon>Enterobacterales</taxon>
        <taxon>Pectobacteriaceae</taxon>
        <taxon>Pectobacterium</taxon>
    </lineage>
</organism>
<comment type="subcellular location">
    <subcellularLocation>
        <location evidence="1">Membrane</location>
        <topology evidence="1">Multi-pass membrane protein</topology>
    </subcellularLocation>
</comment>
<evidence type="ECO:0000256" key="1">
    <source>
        <dbReference type="ARBA" id="ARBA00004141"/>
    </source>
</evidence>
<keyword evidence="4" id="KW-0808">Transferase</keyword>
<comment type="caution">
    <text evidence="15">The sequence shown here is derived from an EMBL/GenBank/DDBJ whole genome shotgun (WGS) entry which is preliminary data.</text>
</comment>
<keyword evidence="5 13" id="KW-0812">Transmembrane</keyword>
<dbReference type="GO" id="GO:0005886">
    <property type="term" value="C:plasma membrane"/>
    <property type="evidence" value="ECO:0007669"/>
    <property type="project" value="TreeGrafter"/>
</dbReference>
<sequence>MFEFISLDRDGILYIAAFLVMIRSVSLYIFSKGNYGEKANVNVLMLVFFLLFMAASFLSSWPLIYFLVLFFVGSMISFTWYRYSGMITPFGSGLTAISTTLLLCLLSYVFSFYEMFVEHGLQAIFITIFSFSIITSIYSFYYSPFSQNSLFYLNFKRNKKVAHIQDCSEIYSPKVTIHLPCYSEPPEIVINTLNSIFALDYDNYEVIVIDNNTQDEALWKPVKKHCDMLGEKFRFYHIPVLAGAKAGALNYALKITSFDTELIAVIDADYITEPDFIRRYVRIFKDENVGFVQTSHDYYNHQSSHVMEGAYYFWTLFHKVELPSYTEINSAFTVGTMCILRKNILEKVGGWDETALTEDSELAVRMHAQGYIGYVFADTVGRGLIPTTFSDMKKQQIRWTAGPVQQLLKHWRLYFGFSSENKMTLNQRIMEIRHSTSRINPILSLVSLHIMVMMSLFLLSENVYLAMPYEVIFFFLCMLISAFIEKMACFRMLNCSRVLSVFYYGVMARALEWTFIYGVISSLFGLSIKWDRTNKFENSKSIKRALLASKTEVVMSSFFFLYSFFLLSGNHSGYNDFVFLTGIACFVKGISFLCALFVASLLENNLRILEVP</sequence>
<feature type="transmembrane region" description="Helical" evidence="13">
    <location>
        <begin position="501"/>
        <end position="525"/>
    </location>
</feature>
<evidence type="ECO:0000256" key="8">
    <source>
        <dbReference type="ARBA" id="ARBA00023136"/>
    </source>
</evidence>
<comment type="catalytic activity">
    <reaction evidence="9">
        <text>a 1,2-diacyl-sn-glycerol + UDP-alpha-D-glucose = a 1,2-diacyl-3-O-(beta-D-glucopyranosyl)-sn-glycerol + UDP + H(+)</text>
        <dbReference type="Rhea" id="RHEA:17285"/>
        <dbReference type="ChEBI" id="CHEBI:15378"/>
        <dbReference type="ChEBI" id="CHEBI:17815"/>
        <dbReference type="ChEBI" id="CHEBI:58223"/>
        <dbReference type="ChEBI" id="CHEBI:58885"/>
        <dbReference type="ChEBI" id="CHEBI:75799"/>
        <dbReference type="EC" id="2.4.1.336"/>
    </reaction>
</comment>
<dbReference type="PANTHER" id="PTHR43867:SF4">
    <property type="entry name" value="BETA-(1-3)-GLUCOSYL TRANSFERASE"/>
    <property type="match status" value="1"/>
</dbReference>
<dbReference type="InterPro" id="IPR001173">
    <property type="entry name" value="Glyco_trans_2-like"/>
</dbReference>
<keyword evidence="3" id="KW-0328">Glycosyltransferase</keyword>
<dbReference type="EMBL" id="JACERJ010000003">
    <property type="protein sequence ID" value="MBA5203738.1"/>
    <property type="molecule type" value="Genomic_DNA"/>
</dbReference>
<feature type="transmembrane region" description="Helical" evidence="13">
    <location>
        <begin position="63"/>
        <end position="81"/>
    </location>
</feature>
<feature type="transmembrane region" description="Helical" evidence="13">
    <location>
        <begin position="439"/>
        <end position="459"/>
    </location>
</feature>
<evidence type="ECO:0000256" key="4">
    <source>
        <dbReference type="ARBA" id="ARBA00022679"/>
    </source>
</evidence>
<evidence type="ECO:0000256" key="2">
    <source>
        <dbReference type="ARBA" id="ARBA00004881"/>
    </source>
</evidence>
<proteinExistence type="predicted"/>
<comment type="pathway">
    <text evidence="2">Glycan metabolism.</text>
</comment>
<dbReference type="InterPro" id="IPR050321">
    <property type="entry name" value="Glycosyltr_2/OpgH_subfam"/>
</dbReference>
<dbReference type="FunFam" id="3.90.550.10:FF:000164">
    <property type="entry name" value="Beta-(1-3)-glucosyl transferase"/>
    <property type="match status" value="1"/>
</dbReference>
<evidence type="ECO:0000256" key="5">
    <source>
        <dbReference type="ARBA" id="ARBA00022692"/>
    </source>
</evidence>
<evidence type="ECO:0000256" key="13">
    <source>
        <dbReference type="SAM" id="Phobius"/>
    </source>
</evidence>
<evidence type="ECO:0000256" key="9">
    <source>
        <dbReference type="ARBA" id="ARBA00053004"/>
    </source>
</evidence>
<evidence type="ECO:0000256" key="12">
    <source>
        <dbReference type="ARBA" id="ARBA00078564"/>
    </source>
</evidence>
<dbReference type="Pfam" id="PF13632">
    <property type="entry name" value="Glyco_trans_2_3"/>
    <property type="match status" value="1"/>
</dbReference>
<keyword evidence="7 13" id="KW-1133">Transmembrane helix</keyword>
<evidence type="ECO:0000256" key="3">
    <source>
        <dbReference type="ARBA" id="ARBA00022676"/>
    </source>
</evidence>
<feature type="transmembrane region" description="Helical" evidence="13">
    <location>
        <begin position="119"/>
        <end position="141"/>
    </location>
</feature>
<dbReference type="RefSeq" id="WP_181844997.1">
    <property type="nucleotide sequence ID" value="NZ_JACERJ010000003.1"/>
</dbReference>
<evidence type="ECO:0000256" key="10">
    <source>
        <dbReference type="ARBA" id="ARBA00066964"/>
    </source>
</evidence>
<dbReference type="AlphaFoldDB" id="A0AAW3SYS4"/>
<evidence type="ECO:0000256" key="6">
    <source>
        <dbReference type="ARBA" id="ARBA00022842"/>
    </source>
</evidence>
<evidence type="ECO:0000256" key="11">
    <source>
        <dbReference type="ARBA" id="ARBA00068721"/>
    </source>
</evidence>
<dbReference type="Gene3D" id="3.90.550.10">
    <property type="entry name" value="Spore Coat Polysaccharide Biosynthesis Protein SpsA, Chain A"/>
    <property type="match status" value="1"/>
</dbReference>
<dbReference type="InterPro" id="IPR029044">
    <property type="entry name" value="Nucleotide-diphossugar_trans"/>
</dbReference>
<feature type="transmembrane region" description="Helical" evidence="13">
    <location>
        <begin position="577"/>
        <end position="602"/>
    </location>
</feature>
<feature type="transmembrane region" description="Helical" evidence="13">
    <location>
        <begin position="39"/>
        <end position="57"/>
    </location>
</feature>
<evidence type="ECO:0000259" key="14">
    <source>
        <dbReference type="Pfam" id="PF13632"/>
    </source>
</evidence>
<evidence type="ECO:0000313" key="16">
    <source>
        <dbReference type="Proteomes" id="UP000557749"/>
    </source>
</evidence>
<name>A0AAW3SYS4_9GAMM</name>
<dbReference type="SUPFAM" id="SSF53448">
    <property type="entry name" value="Nucleotide-diphospho-sugar transferases"/>
    <property type="match status" value="1"/>
</dbReference>
<protein>
    <recommendedName>
        <fullName evidence="11">Beta-monoglucosyldiacylglycerol synthase</fullName>
        <ecNumber evidence="10">2.4.1.336</ecNumber>
    </recommendedName>
    <alternativeName>
        <fullName evidence="12">UDP-glucose:1,2-diacylglycerol 3-beta-D-glucosyltransferase</fullName>
    </alternativeName>
</protein>
<keyword evidence="8 13" id="KW-0472">Membrane</keyword>
<evidence type="ECO:0000313" key="15">
    <source>
        <dbReference type="EMBL" id="MBA5203738.1"/>
    </source>
</evidence>
<dbReference type="PANTHER" id="PTHR43867">
    <property type="entry name" value="CELLULOSE SYNTHASE CATALYTIC SUBUNIT A [UDP-FORMING]"/>
    <property type="match status" value="1"/>
</dbReference>
<gene>
    <name evidence="15" type="ORF">H2Y57_08580</name>
</gene>